<feature type="region of interest" description="Disordered" evidence="1">
    <location>
        <begin position="29"/>
        <end position="49"/>
    </location>
</feature>
<reference evidence="2 3" key="2">
    <citation type="submission" date="2019-01" db="EMBL/GenBank/DDBJ databases">
        <title>The decoding of complex shrimp genome reveals the adaptation for benthos swimmer, frequently molting mechanism and breeding impact on genome.</title>
        <authorList>
            <person name="Sun Y."/>
            <person name="Gao Y."/>
            <person name="Yu Y."/>
        </authorList>
    </citation>
    <scope>NUCLEOTIDE SEQUENCE [LARGE SCALE GENOMIC DNA]</scope>
    <source>
        <tissue evidence="2">Muscle</tissue>
    </source>
</reference>
<proteinExistence type="predicted"/>
<dbReference type="Proteomes" id="UP000283509">
    <property type="component" value="Unassembled WGS sequence"/>
</dbReference>
<accession>A0A423SD67</accession>
<feature type="compositionally biased region" description="Low complexity" evidence="1">
    <location>
        <begin position="234"/>
        <end position="246"/>
    </location>
</feature>
<feature type="compositionally biased region" description="Polar residues" evidence="1">
    <location>
        <begin position="257"/>
        <end position="268"/>
    </location>
</feature>
<feature type="compositionally biased region" description="Low complexity" evidence="1">
    <location>
        <begin position="194"/>
        <end position="204"/>
    </location>
</feature>
<feature type="region of interest" description="Disordered" evidence="1">
    <location>
        <begin position="169"/>
        <end position="294"/>
    </location>
</feature>
<sequence length="446" mass="47423">MVPSERRVPCQRSPRVPIRAELLRHRHPRCGNDTVASSRGHQGRLERRRGRVGRGGWVGQAAAAATVEFGCWPRRVGRETEAHLALEAAVRRRPSRRRRLLAPVVCGGPGRGVGSARARRPRTSGRVRARGSCGGSPRARTRRAPRRGHFAGECLRACAAAVASLDVPALERQERRRRRSGQRGEGGGGGGAASGTKAAAAAMARGRDADEKRTGWSRDPYGGWVKENAGGGSTSNLANANISNNLRNRRRTSATTGSIPNLHSNGNGHISMPAGGSQRGSSASPRAPHSKGFWVQEPDDFHSRWVTTATPTPDPDPASCGMPLTWPPAGGSGGHQQGRGRAGGVPVPAVVAPQDPATPPRWGASATLPKVYKSHATWVSTHAVTRRRLCVASLLVPGRRGRAGVPALPCPCGEPLPLSWTERGARLGSVTLLVYLHFVCLFGRHT</sequence>
<organism evidence="2 3">
    <name type="scientific">Penaeus vannamei</name>
    <name type="common">Whiteleg shrimp</name>
    <name type="synonym">Litopenaeus vannamei</name>
    <dbReference type="NCBI Taxonomy" id="6689"/>
    <lineage>
        <taxon>Eukaryota</taxon>
        <taxon>Metazoa</taxon>
        <taxon>Ecdysozoa</taxon>
        <taxon>Arthropoda</taxon>
        <taxon>Crustacea</taxon>
        <taxon>Multicrustacea</taxon>
        <taxon>Malacostraca</taxon>
        <taxon>Eumalacostraca</taxon>
        <taxon>Eucarida</taxon>
        <taxon>Decapoda</taxon>
        <taxon>Dendrobranchiata</taxon>
        <taxon>Penaeoidea</taxon>
        <taxon>Penaeidae</taxon>
        <taxon>Penaeus</taxon>
    </lineage>
</organism>
<name>A0A423SD67_PENVA</name>
<feature type="compositionally biased region" description="Basic and acidic residues" evidence="1">
    <location>
        <begin position="205"/>
        <end position="216"/>
    </location>
</feature>
<evidence type="ECO:0000313" key="2">
    <source>
        <dbReference type="EMBL" id="ROT62188.1"/>
    </source>
</evidence>
<comment type="caution">
    <text evidence="2">The sequence shown here is derived from an EMBL/GenBank/DDBJ whole genome shotgun (WGS) entry which is preliminary data.</text>
</comment>
<dbReference type="EMBL" id="QCYY01003778">
    <property type="protein sequence ID" value="ROT62188.1"/>
    <property type="molecule type" value="Genomic_DNA"/>
</dbReference>
<evidence type="ECO:0000313" key="3">
    <source>
        <dbReference type="Proteomes" id="UP000283509"/>
    </source>
</evidence>
<feature type="compositionally biased region" description="Gly residues" evidence="1">
    <location>
        <begin position="183"/>
        <end position="193"/>
    </location>
</feature>
<dbReference type="AlphaFoldDB" id="A0A423SD67"/>
<feature type="region of interest" description="Disordered" evidence="1">
    <location>
        <begin position="110"/>
        <end position="145"/>
    </location>
</feature>
<gene>
    <name evidence="2" type="ORF">C7M84_019978</name>
</gene>
<keyword evidence="3" id="KW-1185">Reference proteome</keyword>
<reference evidence="2 3" key="1">
    <citation type="submission" date="2018-04" db="EMBL/GenBank/DDBJ databases">
        <authorList>
            <person name="Zhang X."/>
            <person name="Yuan J."/>
            <person name="Li F."/>
            <person name="Xiang J."/>
        </authorList>
    </citation>
    <scope>NUCLEOTIDE SEQUENCE [LARGE SCALE GENOMIC DNA]</scope>
    <source>
        <tissue evidence="2">Muscle</tissue>
    </source>
</reference>
<feature type="compositionally biased region" description="Basic residues" evidence="1">
    <location>
        <begin position="117"/>
        <end position="129"/>
    </location>
</feature>
<evidence type="ECO:0000256" key="1">
    <source>
        <dbReference type="SAM" id="MobiDB-lite"/>
    </source>
</evidence>
<protein>
    <submittedName>
        <fullName evidence="2">Uncharacterized protein</fullName>
    </submittedName>
</protein>